<dbReference type="SMART" id="SM00173">
    <property type="entry name" value="RAS"/>
    <property type="match status" value="1"/>
</dbReference>
<gene>
    <name evidence="11" type="primary">107366271</name>
</gene>
<dbReference type="PANTHER" id="PTHR24072">
    <property type="entry name" value="RHO FAMILY GTPASE"/>
    <property type="match status" value="1"/>
</dbReference>
<dbReference type="SMART" id="SM00175">
    <property type="entry name" value="RAB"/>
    <property type="match status" value="1"/>
</dbReference>
<keyword evidence="8" id="KW-0449">Lipoprotein</keyword>
<dbReference type="Pfam" id="PF00071">
    <property type="entry name" value="Ras"/>
    <property type="match status" value="1"/>
</dbReference>
<dbReference type="GO" id="GO:0035006">
    <property type="term" value="P:melanization defense response"/>
    <property type="evidence" value="ECO:0007669"/>
    <property type="project" value="UniProtKB-ARBA"/>
</dbReference>
<dbReference type="InterPro" id="IPR003578">
    <property type="entry name" value="Small_GTPase_Rho"/>
</dbReference>
<dbReference type="PRINTS" id="PR00449">
    <property type="entry name" value="RASTRNSFRMNG"/>
</dbReference>
<dbReference type="KEGG" id="tut:107366271"/>
<sequence>MAATGDGNDATPVNASVSPDESETRNSQSNLTDGPNNVQIKDKSDNNNNVQQPLLTKDEVVNANSPLKIVVVGDGTVGKTCMCIAYTQGVFLDSEYVPTVFENYTGTQDYRGSNYQLALWDTAGQEDYERLRPLSYPGTNVFLLCFSIANLNSYQNIISKWYPEIKEHAPRVPFILVGTKSDLRPANQATTPWYRSKCIDSLTSQRNGSEETFITTTMGRKLAKKLNASSYVECSAKSLSGIKDVILEAIKAGIGDVDKKSRCLII</sequence>
<dbReference type="SUPFAM" id="SSF52540">
    <property type="entry name" value="P-loop containing nucleoside triphosphate hydrolases"/>
    <property type="match status" value="1"/>
</dbReference>
<evidence type="ECO:0000256" key="1">
    <source>
        <dbReference type="ARBA" id="ARBA00004342"/>
    </source>
</evidence>
<dbReference type="GO" id="GO:0005525">
    <property type="term" value="F:GTP binding"/>
    <property type="evidence" value="ECO:0007669"/>
    <property type="project" value="UniProtKB-KW"/>
</dbReference>
<keyword evidence="4" id="KW-0488">Methylation</keyword>
<dbReference type="PROSITE" id="PS51421">
    <property type="entry name" value="RAS"/>
    <property type="match status" value="1"/>
</dbReference>
<organism evidence="11 12">
    <name type="scientific">Tetranychus urticae</name>
    <name type="common">Two-spotted spider mite</name>
    <dbReference type="NCBI Taxonomy" id="32264"/>
    <lineage>
        <taxon>Eukaryota</taxon>
        <taxon>Metazoa</taxon>
        <taxon>Ecdysozoa</taxon>
        <taxon>Arthropoda</taxon>
        <taxon>Chelicerata</taxon>
        <taxon>Arachnida</taxon>
        <taxon>Acari</taxon>
        <taxon>Acariformes</taxon>
        <taxon>Trombidiformes</taxon>
        <taxon>Prostigmata</taxon>
        <taxon>Eleutherengona</taxon>
        <taxon>Raphignathae</taxon>
        <taxon>Tetranychoidea</taxon>
        <taxon>Tetranychidae</taxon>
        <taxon>Tetranychus</taxon>
    </lineage>
</organism>
<evidence type="ECO:0000256" key="5">
    <source>
        <dbReference type="ARBA" id="ARBA00022741"/>
    </source>
</evidence>
<keyword evidence="12" id="KW-1185">Reference proteome</keyword>
<dbReference type="EMBL" id="CAEY01000349">
    <property type="status" value="NOT_ANNOTATED_CDS"/>
    <property type="molecule type" value="Genomic_DNA"/>
</dbReference>
<dbReference type="NCBIfam" id="TIGR00231">
    <property type="entry name" value="small_GTP"/>
    <property type="match status" value="1"/>
</dbReference>
<dbReference type="InterPro" id="IPR001806">
    <property type="entry name" value="Small_GTPase"/>
</dbReference>
<protein>
    <submittedName>
        <fullName evidence="11">Uncharacterized protein</fullName>
    </submittedName>
</protein>
<dbReference type="OMA" id="ENVIHKW"/>
<comment type="similarity">
    <text evidence="2">Belongs to the small GTPase superfamily. Rho family.</text>
</comment>
<evidence type="ECO:0000256" key="4">
    <source>
        <dbReference type="ARBA" id="ARBA00022481"/>
    </source>
</evidence>
<dbReference type="SMART" id="SM00174">
    <property type="entry name" value="RHO"/>
    <property type="match status" value="1"/>
</dbReference>
<keyword evidence="9" id="KW-0636">Prenylation</keyword>
<dbReference type="eggNOG" id="KOG0393">
    <property type="taxonomic scope" value="Eukaryota"/>
</dbReference>
<dbReference type="Proteomes" id="UP000015104">
    <property type="component" value="Unassembled WGS sequence"/>
</dbReference>
<dbReference type="InterPro" id="IPR027417">
    <property type="entry name" value="P-loop_NTPase"/>
</dbReference>
<evidence type="ECO:0000256" key="6">
    <source>
        <dbReference type="ARBA" id="ARBA00023134"/>
    </source>
</evidence>
<feature type="region of interest" description="Disordered" evidence="10">
    <location>
        <begin position="1"/>
        <end position="50"/>
    </location>
</feature>
<comment type="subcellular location">
    <subcellularLocation>
        <location evidence="1">Cell membrane</location>
        <topology evidence="1">Lipid-anchor</topology>
        <orientation evidence="1">Cytoplasmic side</orientation>
    </subcellularLocation>
</comment>
<keyword evidence="7" id="KW-0472">Membrane</keyword>
<dbReference type="GO" id="GO:0001667">
    <property type="term" value="P:ameboidal-type cell migration"/>
    <property type="evidence" value="ECO:0007669"/>
    <property type="project" value="UniProtKB-ARBA"/>
</dbReference>
<dbReference type="GO" id="GO:0007264">
    <property type="term" value="P:small GTPase-mediated signal transduction"/>
    <property type="evidence" value="ECO:0007669"/>
    <property type="project" value="InterPro"/>
</dbReference>
<dbReference type="PROSITE" id="PS51420">
    <property type="entry name" value="RHO"/>
    <property type="match status" value="1"/>
</dbReference>
<dbReference type="EnsemblMetazoa" id="tetur17g03670.1">
    <property type="protein sequence ID" value="tetur17g03670.1"/>
    <property type="gene ID" value="tetur17g03670"/>
</dbReference>
<name>T1KQC8_TETUR</name>
<reference evidence="11" key="2">
    <citation type="submission" date="2015-06" db="UniProtKB">
        <authorList>
            <consortium name="EnsemblMetazoa"/>
        </authorList>
    </citation>
    <scope>IDENTIFICATION</scope>
</reference>
<dbReference type="GO" id="GO:0003924">
    <property type="term" value="F:GTPase activity"/>
    <property type="evidence" value="ECO:0007669"/>
    <property type="project" value="InterPro"/>
</dbReference>
<dbReference type="OrthoDB" id="8830751at2759"/>
<evidence type="ECO:0000313" key="11">
    <source>
        <dbReference type="EnsemblMetazoa" id="tetur17g03670.1"/>
    </source>
</evidence>
<proteinExistence type="inferred from homology"/>
<accession>T1KQC8</accession>
<evidence type="ECO:0000256" key="2">
    <source>
        <dbReference type="ARBA" id="ARBA00010142"/>
    </source>
</evidence>
<evidence type="ECO:0000256" key="7">
    <source>
        <dbReference type="ARBA" id="ARBA00023136"/>
    </source>
</evidence>
<reference evidence="12" key="1">
    <citation type="submission" date="2011-08" db="EMBL/GenBank/DDBJ databases">
        <authorList>
            <person name="Rombauts S."/>
        </authorList>
    </citation>
    <scope>NUCLEOTIDE SEQUENCE</scope>
    <source>
        <strain evidence="12">London</strain>
    </source>
</reference>
<keyword evidence="6" id="KW-0342">GTP-binding</keyword>
<dbReference type="AlphaFoldDB" id="T1KQC8"/>
<dbReference type="InterPro" id="IPR005225">
    <property type="entry name" value="Small_GTP-bd"/>
</dbReference>
<dbReference type="CDD" id="cd00157">
    <property type="entry name" value="Rho"/>
    <property type="match status" value="1"/>
</dbReference>
<feature type="compositionally biased region" description="Polar residues" evidence="10">
    <location>
        <begin position="11"/>
        <end position="39"/>
    </location>
</feature>
<dbReference type="GO" id="GO:0035099">
    <property type="term" value="P:hemocyte migration"/>
    <property type="evidence" value="ECO:0007669"/>
    <property type="project" value="UniProtKB-ARBA"/>
</dbReference>
<dbReference type="Gene3D" id="3.40.50.300">
    <property type="entry name" value="P-loop containing nucleotide triphosphate hydrolases"/>
    <property type="match status" value="1"/>
</dbReference>
<evidence type="ECO:0000256" key="8">
    <source>
        <dbReference type="ARBA" id="ARBA00023288"/>
    </source>
</evidence>
<dbReference type="STRING" id="32264.T1KQC8"/>
<dbReference type="HOGENOM" id="CLU_041217_21_3_1"/>
<keyword evidence="3" id="KW-1003">Cell membrane</keyword>
<evidence type="ECO:0000256" key="3">
    <source>
        <dbReference type="ARBA" id="ARBA00022475"/>
    </source>
</evidence>
<evidence type="ECO:0000256" key="9">
    <source>
        <dbReference type="ARBA" id="ARBA00023289"/>
    </source>
</evidence>
<dbReference type="PROSITE" id="PS51419">
    <property type="entry name" value="RAB"/>
    <property type="match status" value="1"/>
</dbReference>
<dbReference type="GO" id="GO:0003006">
    <property type="term" value="P:developmental process involved in reproduction"/>
    <property type="evidence" value="ECO:0007669"/>
    <property type="project" value="UniProtKB-ARBA"/>
</dbReference>
<dbReference type="GO" id="GO:0005886">
    <property type="term" value="C:plasma membrane"/>
    <property type="evidence" value="ECO:0007669"/>
    <property type="project" value="UniProtKB-SubCell"/>
</dbReference>
<dbReference type="FunFam" id="3.40.50.300:FF:000983">
    <property type="entry name" value="Rho family GTPase"/>
    <property type="match status" value="1"/>
</dbReference>
<evidence type="ECO:0000256" key="10">
    <source>
        <dbReference type="SAM" id="MobiDB-lite"/>
    </source>
</evidence>
<evidence type="ECO:0000313" key="12">
    <source>
        <dbReference type="Proteomes" id="UP000015104"/>
    </source>
</evidence>
<dbReference type="GO" id="GO:0022412">
    <property type="term" value="P:cellular process involved in reproduction in multicellular organism"/>
    <property type="evidence" value="ECO:0007669"/>
    <property type="project" value="UniProtKB-ARBA"/>
</dbReference>
<keyword evidence="5" id="KW-0547">Nucleotide-binding</keyword>